<feature type="domain" description="Pyridine nucleotide-disulphide oxidoreductase dimerisation" evidence="12">
    <location>
        <begin position="327"/>
        <end position="434"/>
    </location>
</feature>
<dbReference type="AlphaFoldDB" id="A0AAE5T1L5"/>
<keyword evidence="4" id="KW-0521">NADP</keyword>
<feature type="binding site" evidence="9">
    <location>
        <position position="291"/>
    </location>
    <ligand>
        <name>FAD</name>
        <dbReference type="ChEBI" id="CHEBI:57692"/>
    </ligand>
</feature>
<keyword evidence="7 11" id="KW-0676">Redox-active center</keyword>
<reference evidence="14 15" key="1">
    <citation type="journal article" date="2016" name="Front. Microbiol.">
        <title>Comprehensive Phylogenetic Analysis of Bovine Non-aureus Staphylococci Species Based on Whole-Genome Sequencing.</title>
        <authorList>
            <person name="Naushad S."/>
            <person name="Barkema H.W."/>
            <person name="Luby C."/>
            <person name="Condas L.A."/>
            <person name="Nobrega D.B."/>
            <person name="Carson D.A."/>
            <person name="De Buck J."/>
        </authorList>
    </citation>
    <scope>NUCLEOTIDE SEQUENCE [LARGE SCALE GENOMIC DNA]</scope>
    <source>
        <strain evidence="14 15">SNUC 505</strain>
    </source>
</reference>
<evidence type="ECO:0000256" key="11">
    <source>
        <dbReference type="RuleBase" id="RU003691"/>
    </source>
</evidence>
<dbReference type="PANTHER" id="PTHR43014">
    <property type="entry name" value="MERCURIC REDUCTASE"/>
    <property type="match status" value="1"/>
</dbReference>
<comment type="cofactor">
    <cofactor evidence="9">
        <name>FAD</name>
        <dbReference type="ChEBI" id="CHEBI:57692"/>
    </cofactor>
    <text evidence="9">Binds 1 FAD per subunit.</text>
</comment>
<keyword evidence="6" id="KW-1015">Disulfide bond</keyword>
<name>A0AAE5T1L5_STACR</name>
<dbReference type="Gene3D" id="3.30.390.30">
    <property type="match status" value="1"/>
</dbReference>
<evidence type="ECO:0000256" key="8">
    <source>
        <dbReference type="PIRSR" id="PIRSR000350-2"/>
    </source>
</evidence>
<dbReference type="GO" id="GO:0016668">
    <property type="term" value="F:oxidoreductase activity, acting on a sulfur group of donors, NAD(P) as acceptor"/>
    <property type="evidence" value="ECO:0007669"/>
    <property type="project" value="InterPro"/>
</dbReference>
<keyword evidence="9" id="KW-0520">NAD</keyword>
<dbReference type="NCBIfam" id="NF041853">
    <property type="entry name" value="hythiocyan_redase_MerA"/>
    <property type="match status" value="1"/>
</dbReference>
<keyword evidence="2 11" id="KW-0285">Flavoprotein</keyword>
<evidence type="ECO:0000313" key="15">
    <source>
        <dbReference type="Proteomes" id="UP000242704"/>
    </source>
</evidence>
<feature type="binding site" evidence="9">
    <location>
        <begin position="165"/>
        <end position="172"/>
    </location>
    <ligand>
        <name>NAD(+)</name>
        <dbReference type="ChEBI" id="CHEBI:57540"/>
    </ligand>
</feature>
<dbReference type="PIRSF" id="PIRSF000350">
    <property type="entry name" value="Mercury_reductase_MerA"/>
    <property type="match status" value="1"/>
</dbReference>
<dbReference type="PANTHER" id="PTHR43014:SF4">
    <property type="entry name" value="PYRIDINE NUCLEOTIDE-DISULFIDE OXIDOREDUCTASE RCLA-RELATED"/>
    <property type="match status" value="1"/>
</dbReference>
<evidence type="ECO:0000313" key="14">
    <source>
        <dbReference type="EMBL" id="PTG16999.1"/>
    </source>
</evidence>
<dbReference type="InterPro" id="IPR001100">
    <property type="entry name" value="Pyr_nuc-diS_OxRdtase"/>
</dbReference>
<dbReference type="GO" id="GO:0050660">
    <property type="term" value="F:flavin adenine dinucleotide binding"/>
    <property type="evidence" value="ECO:0007669"/>
    <property type="project" value="TreeGrafter"/>
</dbReference>
<sequence>MKNYDIVIIGFGKAGKTLAKTAASQGKTVAMIEQSPKMYGGTCINIGCIPSKTLIHASETLDFNAAMARKTAVVEALNNKNYHNLADEKNIDVYDAKGQFQTEHEIALIHENDEVTTIRGEIIVINTGATPVIPSIQGVDTSHFIYDSTGIMALSTQPKRLVIIGGGYIALEFASLFASFGTEVTVLERHEKVLAKEDEVIAEQVIHDLEKKGVQIVTHADTQSIKDQDNEAIVETSEGTFHTDAILLAAGRTPNTDLALENVGIALGDKGEIPVNEHLQTTVPHIYAVGDVKGGAQFTYVSLDDFRIVRDHLFGDGKRTTHNRGEIPYTVFIDPPLSRIGLTAIEAKEQGYEIKEGVLPVNQIPRHKINADARGLFKVVVDAKSHLILGASLYGAHSEEMINFIHLAMKQQTTYDVLRDMIYTHPTMMESFNDLFNI</sequence>
<evidence type="ECO:0000256" key="1">
    <source>
        <dbReference type="ARBA" id="ARBA00007532"/>
    </source>
</evidence>
<evidence type="ECO:0000256" key="5">
    <source>
        <dbReference type="ARBA" id="ARBA00023002"/>
    </source>
</evidence>
<dbReference type="PROSITE" id="PS00076">
    <property type="entry name" value="PYRIDINE_REDOX_1"/>
    <property type="match status" value="1"/>
</dbReference>
<evidence type="ECO:0000256" key="10">
    <source>
        <dbReference type="PIRSR" id="PIRSR000350-4"/>
    </source>
</evidence>
<dbReference type="Pfam" id="PF02852">
    <property type="entry name" value="Pyr_redox_dim"/>
    <property type="match status" value="1"/>
</dbReference>
<evidence type="ECO:0000256" key="2">
    <source>
        <dbReference type="ARBA" id="ARBA00022630"/>
    </source>
</evidence>
<feature type="domain" description="FAD/NAD(P)-binding" evidence="13">
    <location>
        <begin position="4"/>
        <end position="301"/>
    </location>
</feature>
<feature type="binding site" evidence="9">
    <location>
        <position position="98"/>
    </location>
    <ligand>
        <name>FAD</name>
        <dbReference type="ChEBI" id="CHEBI:57692"/>
    </ligand>
</feature>
<feature type="binding site" evidence="9">
    <location>
        <position position="251"/>
    </location>
    <ligand>
        <name>NAD(+)</name>
        <dbReference type="ChEBI" id="CHEBI:57540"/>
    </ligand>
</feature>
<dbReference type="SUPFAM" id="SSF51905">
    <property type="entry name" value="FAD/NAD(P)-binding domain"/>
    <property type="match status" value="1"/>
</dbReference>
<dbReference type="InterPro" id="IPR036188">
    <property type="entry name" value="FAD/NAD-bd_sf"/>
</dbReference>
<dbReference type="InterPro" id="IPR012999">
    <property type="entry name" value="Pyr_OxRdtase_I_AS"/>
</dbReference>
<dbReference type="FunFam" id="3.30.390.30:FF:000001">
    <property type="entry name" value="Dihydrolipoyl dehydrogenase"/>
    <property type="match status" value="1"/>
</dbReference>
<dbReference type="Proteomes" id="UP000242704">
    <property type="component" value="Unassembled WGS sequence"/>
</dbReference>
<feature type="binding site" evidence="9">
    <location>
        <position position="188"/>
    </location>
    <ligand>
        <name>NAD(+)</name>
        <dbReference type="ChEBI" id="CHEBI:57540"/>
    </ligand>
</feature>
<dbReference type="Pfam" id="PF07992">
    <property type="entry name" value="Pyr_redox_2"/>
    <property type="match status" value="1"/>
</dbReference>
<dbReference type="RefSeq" id="WP_107360448.1">
    <property type="nucleotide sequence ID" value="NZ_JAHSUP010000005.1"/>
</dbReference>
<evidence type="ECO:0000256" key="6">
    <source>
        <dbReference type="ARBA" id="ARBA00023157"/>
    </source>
</evidence>
<proteinExistence type="inferred from homology"/>
<dbReference type="PRINTS" id="PR00368">
    <property type="entry name" value="FADPNR"/>
</dbReference>
<dbReference type="InterPro" id="IPR016156">
    <property type="entry name" value="FAD/NAD-linked_Rdtase_dimer_sf"/>
</dbReference>
<keyword evidence="5 11" id="KW-0560">Oxidoreductase</keyword>
<dbReference type="PRINTS" id="PR00411">
    <property type="entry name" value="PNDRDTASEI"/>
</dbReference>
<keyword evidence="3 9" id="KW-0274">FAD</keyword>
<evidence type="ECO:0000256" key="3">
    <source>
        <dbReference type="ARBA" id="ARBA00022827"/>
    </source>
</evidence>
<feature type="disulfide bond" description="Redox-active" evidence="10">
    <location>
        <begin position="43"/>
        <end position="48"/>
    </location>
</feature>
<feature type="active site" description="Proton acceptor" evidence="8">
    <location>
        <position position="425"/>
    </location>
</feature>
<gene>
    <name evidence="14" type="ORF">BU653_01035</name>
</gene>
<accession>A0AAE5T1L5</accession>
<dbReference type="SUPFAM" id="SSF55424">
    <property type="entry name" value="FAD/NAD-linked reductases, dimerisation (C-terminal) domain"/>
    <property type="match status" value="1"/>
</dbReference>
<evidence type="ECO:0000259" key="12">
    <source>
        <dbReference type="Pfam" id="PF02852"/>
    </source>
</evidence>
<evidence type="ECO:0000256" key="7">
    <source>
        <dbReference type="ARBA" id="ARBA00023284"/>
    </source>
</evidence>
<dbReference type="InterPro" id="IPR004099">
    <property type="entry name" value="Pyr_nucl-diS_OxRdtase_dimer"/>
</dbReference>
<dbReference type="EMBL" id="PZBZ01000003">
    <property type="protein sequence ID" value="PTG16999.1"/>
    <property type="molecule type" value="Genomic_DNA"/>
</dbReference>
<organism evidence="14 15">
    <name type="scientific">Staphylococcus chromogenes</name>
    <name type="common">Staphylococcus hyicus subsp. chromogenes</name>
    <dbReference type="NCBI Taxonomy" id="46126"/>
    <lineage>
        <taxon>Bacteria</taxon>
        <taxon>Bacillati</taxon>
        <taxon>Bacillota</taxon>
        <taxon>Bacilli</taxon>
        <taxon>Bacillales</taxon>
        <taxon>Staphylococcaceae</taxon>
        <taxon>Staphylococcus</taxon>
    </lineage>
</organism>
<comment type="similarity">
    <text evidence="1 11">Belongs to the class-I pyridine nucleotide-disulfide oxidoreductase family.</text>
</comment>
<evidence type="ECO:0000259" key="13">
    <source>
        <dbReference type="Pfam" id="PF07992"/>
    </source>
</evidence>
<dbReference type="Gene3D" id="3.50.50.60">
    <property type="entry name" value="FAD/NAD(P)-binding domain"/>
    <property type="match status" value="3"/>
</dbReference>
<feature type="binding site" evidence="9">
    <location>
        <position position="52"/>
    </location>
    <ligand>
        <name>FAD</name>
        <dbReference type="ChEBI" id="CHEBI:57692"/>
    </ligand>
</feature>
<comment type="caution">
    <text evidence="14">The sequence shown here is derived from an EMBL/GenBank/DDBJ whole genome shotgun (WGS) entry which is preliminary data.</text>
</comment>
<evidence type="ECO:0000256" key="4">
    <source>
        <dbReference type="ARBA" id="ARBA00022857"/>
    </source>
</evidence>
<dbReference type="GO" id="GO:0003955">
    <property type="term" value="F:NAD(P)H dehydrogenase (quinone) activity"/>
    <property type="evidence" value="ECO:0007669"/>
    <property type="project" value="TreeGrafter"/>
</dbReference>
<protein>
    <submittedName>
        <fullName evidence="14">Dihydrolipoamide dehydrogenase</fullName>
    </submittedName>
</protein>
<dbReference type="InterPro" id="IPR023753">
    <property type="entry name" value="FAD/NAD-binding_dom"/>
</dbReference>
<evidence type="ECO:0000256" key="9">
    <source>
        <dbReference type="PIRSR" id="PIRSR000350-3"/>
    </source>
</evidence>
<keyword evidence="9" id="KW-0547">Nucleotide-binding</keyword>